<organism evidence="1 2">
    <name type="scientific">Cardiocondyla obscurior</name>
    <dbReference type="NCBI Taxonomy" id="286306"/>
    <lineage>
        <taxon>Eukaryota</taxon>
        <taxon>Metazoa</taxon>
        <taxon>Ecdysozoa</taxon>
        <taxon>Arthropoda</taxon>
        <taxon>Hexapoda</taxon>
        <taxon>Insecta</taxon>
        <taxon>Pterygota</taxon>
        <taxon>Neoptera</taxon>
        <taxon>Endopterygota</taxon>
        <taxon>Hymenoptera</taxon>
        <taxon>Apocrita</taxon>
        <taxon>Aculeata</taxon>
        <taxon>Formicoidea</taxon>
        <taxon>Formicidae</taxon>
        <taxon>Myrmicinae</taxon>
        <taxon>Cardiocondyla</taxon>
    </lineage>
</organism>
<reference evidence="1 2" key="1">
    <citation type="submission" date="2023-03" db="EMBL/GenBank/DDBJ databases">
        <title>High recombination rates correlate with genetic variation in Cardiocondyla obscurior ants.</title>
        <authorList>
            <person name="Errbii M."/>
        </authorList>
    </citation>
    <scope>NUCLEOTIDE SEQUENCE [LARGE SCALE GENOMIC DNA]</scope>
    <source>
        <strain evidence="1">Alpha-2009</strain>
        <tissue evidence="1">Whole body</tissue>
    </source>
</reference>
<sequence>MAFQPVTPVREAYKDRKVSGRYRLLSAPLGAVCLVDANVQRDQQTTIFGKRHPRHWKVAAAADQTAPVLHLRVADTWHPTFSENAANILPAIVAWRTLTFVPRNKVLVGCFFNLVYSAYSSMKRSIEDYFILANE</sequence>
<proteinExistence type="predicted"/>
<dbReference type="EMBL" id="JADYXP020000011">
    <property type="protein sequence ID" value="KAL0114457.1"/>
    <property type="molecule type" value="Genomic_DNA"/>
</dbReference>
<name>A0AAW2FJW4_9HYME</name>
<evidence type="ECO:0000313" key="2">
    <source>
        <dbReference type="Proteomes" id="UP001430953"/>
    </source>
</evidence>
<dbReference type="Proteomes" id="UP001430953">
    <property type="component" value="Unassembled WGS sequence"/>
</dbReference>
<dbReference type="AlphaFoldDB" id="A0AAW2FJW4"/>
<keyword evidence="2" id="KW-1185">Reference proteome</keyword>
<protein>
    <submittedName>
        <fullName evidence="1">Uncharacterized protein</fullName>
    </submittedName>
</protein>
<gene>
    <name evidence="1" type="ORF">PUN28_011607</name>
</gene>
<comment type="caution">
    <text evidence="1">The sequence shown here is derived from an EMBL/GenBank/DDBJ whole genome shotgun (WGS) entry which is preliminary data.</text>
</comment>
<accession>A0AAW2FJW4</accession>
<evidence type="ECO:0000313" key="1">
    <source>
        <dbReference type="EMBL" id="KAL0114457.1"/>
    </source>
</evidence>